<dbReference type="EMBL" id="VRTS01000003">
    <property type="protein sequence ID" value="TXK64324.1"/>
    <property type="molecule type" value="Genomic_DNA"/>
</dbReference>
<proteinExistence type="predicted"/>
<dbReference type="OrthoDB" id="8893233at2"/>
<reference evidence="1 2" key="1">
    <citation type="submission" date="2019-08" db="EMBL/GenBank/DDBJ databases">
        <authorList>
            <person name="Karlyshev A.V."/>
        </authorList>
    </citation>
    <scope>NUCLEOTIDE SEQUENCE [LARGE SCALE GENOMIC DNA]</scope>
    <source>
        <strain evidence="1 2">Alg18-2.2</strain>
    </source>
</reference>
<accession>A0A5C8KWX8</accession>
<sequence>MASRRGVWAVTTLALMGGSFIAGVVLTPHLGTRDSAAPTPRVAIGDSVRGELRAGSPINLKDGSRYQHFRLDLGAPEILLLELEAPFAGSITVLDENNGLLAHEAPDAGVGSRPQVGFRAPAEGSYTVVVSGQDHRGFGPFTLSAQQVDLQQPDALVDAGELRGWHEGSATTHALEVTERARYAIALASDSFDTVLEVTGNGVSREDDDGGDGSNSLVETILEPGTYTLRVSAFGGESASGLYTLAVTSQPAPDMTGMVNQGPLPLDRMLTGWLEPRAPNTYTLQVDTRGPYTFDLRSDDFDTVIEIEGQELLLEDDDGGEGTNSRLQADLPAGRYEVRVRAFGSEGPGTYTLVVRQGR</sequence>
<dbReference type="AlphaFoldDB" id="A0A5C8KWX8"/>
<dbReference type="RefSeq" id="WP_147891136.1">
    <property type="nucleotide sequence ID" value="NZ_VRTS01000003.1"/>
</dbReference>
<comment type="caution">
    <text evidence="1">The sequence shown here is derived from an EMBL/GenBank/DDBJ whole genome shotgun (WGS) entry which is preliminary data.</text>
</comment>
<dbReference type="Gene3D" id="2.60.120.380">
    <property type="match status" value="2"/>
</dbReference>
<evidence type="ECO:0000313" key="2">
    <source>
        <dbReference type="Proteomes" id="UP000321248"/>
    </source>
</evidence>
<protein>
    <recommendedName>
        <fullName evidence="3">ABC transporter substrate-binding protein</fullName>
    </recommendedName>
</protein>
<evidence type="ECO:0008006" key="3">
    <source>
        <dbReference type="Google" id="ProtNLM"/>
    </source>
</evidence>
<organism evidence="1 2">
    <name type="scientific">Alkalisalibacterium limincola</name>
    <dbReference type="NCBI Taxonomy" id="2699169"/>
    <lineage>
        <taxon>Bacteria</taxon>
        <taxon>Pseudomonadati</taxon>
        <taxon>Pseudomonadota</taxon>
        <taxon>Gammaproteobacteria</taxon>
        <taxon>Lysobacterales</taxon>
        <taxon>Lysobacteraceae</taxon>
        <taxon>Alkalisalibacterium</taxon>
    </lineage>
</organism>
<name>A0A5C8KWX8_9GAMM</name>
<keyword evidence="2" id="KW-1185">Reference proteome</keyword>
<evidence type="ECO:0000313" key="1">
    <source>
        <dbReference type="EMBL" id="TXK64324.1"/>
    </source>
</evidence>
<dbReference type="Proteomes" id="UP000321248">
    <property type="component" value="Unassembled WGS sequence"/>
</dbReference>
<gene>
    <name evidence="1" type="ORF">FU658_05320</name>
</gene>